<dbReference type="Gene3D" id="2.40.50.140">
    <property type="entry name" value="Nucleic acid-binding proteins"/>
    <property type="match status" value="1"/>
</dbReference>
<dbReference type="InterPro" id="IPR011114">
    <property type="entry name" value="RuvA_C"/>
</dbReference>
<dbReference type="GO" id="GO:0016787">
    <property type="term" value="F:hydrolase activity"/>
    <property type="evidence" value="ECO:0007669"/>
    <property type="project" value="UniProtKB-KW"/>
</dbReference>
<dbReference type="Gene3D" id="1.10.8.10">
    <property type="entry name" value="DNA helicase RuvA subunit, C-terminal domain"/>
    <property type="match status" value="1"/>
</dbReference>
<keyword evidence="3 6" id="KW-0238">DNA-binding</keyword>
<dbReference type="GO" id="GO:0048476">
    <property type="term" value="C:Holliday junction resolvase complex"/>
    <property type="evidence" value="ECO:0007669"/>
    <property type="project" value="UniProtKB-UniRule"/>
</dbReference>
<evidence type="ECO:0000256" key="4">
    <source>
        <dbReference type="ARBA" id="ARBA00023172"/>
    </source>
</evidence>
<evidence type="ECO:0000256" key="5">
    <source>
        <dbReference type="ARBA" id="ARBA00023204"/>
    </source>
</evidence>
<keyword evidence="8" id="KW-0378">Hydrolase</keyword>
<dbReference type="AlphaFoldDB" id="A0A916BE01"/>
<keyword evidence="5 6" id="KW-0234">DNA repair</keyword>
<accession>A0A916BE01</accession>
<feature type="region of interest" description="Domain III" evidence="6">
    <location>
        <begin position="178"/>
        <end position="227"/>
    </location>
</feature>
<dbReference type="InterPro" id="IPR012340">
    <property type="entry name" value="NA-bd_OB-fold"/>
</dbReference>
<evidence type="ECO:0000256" key="1">
    <source>
        <dbReference type="ARBA" id="ARBA00022490"/>
    </source>
</evidence>
<comment type="caution">
    <text evidence="6">Lacks conserved residue(s) required for the propagation of feature annotation.</text>
</comment>
<evidence type="ECO:0000256" key="2">
    <source>
        <dbReference type="ARBA" id="ARBA00022763"/>
    </source>
</evidence>
<feature type="domain" description="Helix-hairpin-helix DNA-binding motif class 1" evidence="7">
    <location>
        <begin position="108"/>
        <end position="127"/>
    </location>
</feature>
<dbReference type="EMBL" id="CAJNBL010000044">
    <property type="protein sequence ID" value="CAE6740261.1"/>
    <property type="molecule type" value="Genomic_DNA"/>
</dbReference>
<sequence length="227" mass="24681">MAAFPCCWVKRADGEAPNEKLAGFAFDWYRIARENMIGRLTGILLEKSPPQILVDVHGVGYELHVPMSTFYNLPGLQESVVLYTQLVVREDAHLLYGFASEDERVAFRHLLKISGVGPKLALSVLSGLSLSDLALAVANKEAGMLTRIPGVGKKTAERLLLELQDKFTPSETGSPGEMGKQQGNDIVNALLALGYSGKEADWAIRQLPGDAHVAEGIRQALKLLSRA</sequence>
<comment type="subunit">
    <text evidence="6">Homotetramer. Forms an RuvA(8)-RuvB(12)-Holliday junction (HJ) complex. HJ DNA is sandwiched between 2 RuvA tetramers; dsDNA enters through RuvA and exits via RuvB. An RuvB hexamer assembles on each DNA strand where it exits the tetramer. Each RuvB hexamer is contacted by two RuvA subunits (via domain III) on 2 adjacent RuvB subunits; this complex drives branch migration. In the full resolvosome a probable DNA-RuvA(4)-RuvB(12)-RuvC(2) complex forms which resolves the HJ.</text>
</comment>
<comment type="caution">
    <text evidence="8">The sequence shown here is derived from an EMBL/GenBank/DDBJ whole genome shotgun (WGS) entry which is preliminary data.</text>
</comment>
<dbReference type="GO" id="GO:0000400">
    <property type="term" value="F:four-way junction DNA binding"/>
    <property type="evidence" value="ECO:0007669"/>
    <property type="project" value="UniProtKB-UniRule"/>
</dbReference>
<dbReference type="SUPFAM" id="SSF46929">
    <property type="entry name" value="DNA helicase RuvA subunit, C-terminal domain"/>
    <property type="match status" value="1"/>
</dbReference>
<dbReference type="InterPro" id="IPR000085">
    <property type="entry name" value="RuvA"/>
</dbReference>
<dbReference type="SMART" id="SM00278">
    <property type="entry name" value="HhH1"/>
    <property type="match status" value="2"/>
</dbReference>
<dbReference type="GO" id="GO:0006281">
    <property type="term" value="P:DNA repair"/>
    <property type="evidence" value="ECO:0007669"/>
    <property type="project" value="UniProtKB-UniRule"/>
</dbReference>
<dbReference type="Gene3D" id="1.10.150.20">
    <property type="entry name" value="5' to 3' exonuclease, C-terminal subdomain"/>
    <property type="match status" value="1"/>
</dbReference>
<comment type="domain">
    <text evidence="6">Has three domains with a flexible linker between the domains II and III and assumes an 'L' shape. Domain III is highly mobile and contacts RuvB.</text>
</comment>
<dbReference type="Pfam" id="PF07499">
    <property type="entry name" value="RuvA_C"/>
    <property type="match status" value="1"/>
</dbReference>
<dbReference type="CDD" id="cd14332">
    <property type="entry name" value="UBA_RuvA_C"/>
    <property type="match status" value="1"/>
</dbReference>
<proteinExistence type="inferred from homology"/>
<comment type="subcellular location">
    <subcellularLocation>
        <location evidence="6">Cytoplasm</location>
    </subcellularLocation>
</comment>
<dbReference type="Proteomes" id="UP000675882">
    <property type="component" value="Unassembled WGS sequence"/>
</dbReference>
<evidence type="ECO:0000313" key="9">
    <source>
        <dbReference type="Proteomes" id="UP000675882"/>
    </source>
</evidence>
<comment type="similarity">
    <text evidence="6">Belongs to the RuvA family.</text>
</comment>
<keyword evidence="4 6" id="KW-0233">DNA recombination</keyword>
<dbReference type="Pfam" id="PF01330">
    <property type="entry name" value="RuvA_N"/>
    <property type="match status" value="1"/>
</dbReference>
<evidence type="ECO:0000256" key="3">
    <source>
        <dbReference type="ARBA" id="ARBA00023125"/>
    </source>
</evidence>
<dbReference type="GO" id="GO:0006310">
    <property type="term" value="P:DNA recombination"/>
    <property type="evidence" value="ECO:0007669"/>
    <property type="project" value="UniProtKB-UniRule"/>
</dbReference>
<feature type="domain" description="Helix-hairpin-helix DNA-binding motif class 1" evidence="7">
    <location>
        <begin position="143"/>
        <end position="162"/>
    </location>
</feature>
<dbReference type="GO" id="GO:0009378">
    <property type="term" value="F:four-way junction helicase activity"/>
    <property type="evidence" value="ECO:0007669"/>
    <property type="project" value="InterPro"/>
</dbReference>
<evidence type="ECO:0000313" key="8">
    <source>
        <dbReference type="EMBL" id="CAE6740261.1"/>
    </source>
</evidence>
<comment type="function">
    <text evidence="6">The RuvA-RuvB-RuvC complex processes Holliday junction (HJ) DNA during genetic recombination and DNA repair, while the RuvA-RuvB complex plays an important role in the rescue of blocked DNA replication forks via replication fork reversal (RFR). RuvA specifically binds to HJ cruciform DNA, conferring on it an open structure. The RuvB hexamer acts as an ATP-dependent pump, pulling dsDNA into and through the RuvAB complex. HJ branch migration allows RuvC to scan DNA until it finds its consensus sequence, where it cleaves and resolves the cruciform DNA.</text>
</comment>
<organism evidence="8 9">
    <name type="scientific">Candidatus Nitrotoga fabula</name>
    <dbReference type="NCBI Taxonomy" id="2182327"/>
    <lineage>
        <taxon>Bacteria</taxon>
        <taxon>Pseudomonadati</taxon>
        <taxon>Pseudomonadota</taxon>
        <taxon>Betaproteobacteria</taxon>
        <taxon>Nitrosomonadales</taxon>
        <taxon>Gallionellaceae</taxon>
        <taxon>Candidatus Nitrotoga</taxon>
    </lineage>
</organism>
<dbReference type="InterPro" id="IPR003583">
    <property type="entry name" value="Hlx-hairpin-Hlx_DNA-bd_motif"/>
</dbReference>
<protein>
    <recommendedName>
        <fullName evidence="6">Holliday junction branch migration complex subunit RuvA</fullName>
    </recommendedName>
</protein>
<name>A0A916BE01_9PROT</name>
<gene>
    <name evidence="6 8" type="primary">ruvA</name>
    <name evidence="8" type="ORF">NTGZN8_90061</name>
</gene>
<dbReference type="InterPro" id="IPR013849">
    <property type="entry name" value="DNA_helicase_Holl-junc_RuvA_I"/>
</dbReference>
<evidence type="ECO:0000256" key="6">
    <source>
        <dbReference type="HAMAP-Rule" id="MF_00031"/>
    </source>
</evidence>
<dbReference type="HAMAP" id="MF_00031">
    <property type="entry name" value="DNA_HJ_migration_RuvA"/>
    <property type="match status" value="1"/>
</dbReference>
<dbReference type="GO" id="GO:0005524">
    <property type="term" value="F:ATP binding"/>
    <property type="evidence" value="ECO:0007669"/>
    <property type="project" value="InterPro"/>
</dbReference>
<keyword evidence="1 6" id="KW-0963">Cytoplasm</keyword>
<dbReference type="NCBIfam" id="TIGR00084">
    <property type="entry name" value="ruvA"/>
    <property type="match status" value="1"/>
</dbReference>
<evidence type="ECO:0000259" key="7">
    <source>
        <dbReference type="SMART" id="SM00278"/>
    </source>
</evidence>
<dbReference type="InterPro" id="IPR010994">
    <property type="entry name" value="RuvA_2-like"/>
</dbReference>
<keyword evidence="2 6" id="KW-0227">DNA damage</keyword>
<dbReference type="GO" id="GO:0009379">
    <property type="term" value="C:Holliday junction helicase complex"/>
    <property type="evidence" value="ECO:0007669"/>
    <property type="project" value="InterPro"/>
</dbReference>
<dbReference type="SUPFAM" id="SSF47781">
    <property type="entry name" value="RuvA domain 2-like"/>
    <property type="match status" value="1"/>
</dbReference>
<keyword evidence="9" id="KW-1185">Reference proteome</keyword>
<dbReference type="Pfam" id="PF14520">
    <property type="entry name" value="HHH_5"/>
    <property type="match status" value="1"/>
</dbReference>
<feature type="region of interest" description="Domain I" evidence="6">
    <location>
        <begin position="36"/>
        <end position="99"/>
    </location>
</feature>
<reference evidence="8" key="1">
    <citation type="submission" date="2021-02" db="EMBL/GenBank/DDBJ databases">
        <authorList>
            <person name="Han P."/>
        </authorList>
    </citation>
    <scope>NUCLEOTIDE SEQUENCE</scope>
    <source>
        <strain evidence="8">Candidatus Nitrotoga sp. ZN8</strain>
    </source>
</reference>
<dbReference type="InterPro" id="IPR036267">
    <property type="entry name" value="RuvA_C_sf"/>
</dbReference>
<dbReference type="SUPFAM" id="SSF50249">
    <property type="entry name" value="Nucleic acid-binding proteins"/>
    <property type="match status" value="1"/>
</dbReference>
<dbReference type="GO" id="GO:0005737">
    <property type="term" value="C:cytoplasm"/>
    <property type="evidence" value="ECO:0007669"/>
    <property type="project" value="UniProtKB-SubCell"/>
</dbReference>